<dbReference type="PRINTS" id="PR00364">
    <property type="entry name" value="DISEASERSIST"/>
</dbReference>
<dbReference type="InterPro" id="IPR011990">
    <property type="entry name" value="TPR-like_helical_dom_sf"/>
</dbReference>
<dbReference type="Pfam" id="PF25000">
    <property type="entry name" value="DUF7779"/>
    <property type="match status" value="1"/>
</dbReference>
<dbReference type="PANTHER" id="PTHR46082:SF6">
    <property type="entry name" value="AAA+ ATPASE DOMAIN-CONTAINING PROTEIN-RELATED"/>
    <property type="match status" value="1"/>
</dbReference>
<dbReference type="InterPro" id="IPR027417">
    <property type="entry name" value="P-loop_NTPase"/>
</dbReference>
<feature type="domain" description="DUF7779" evidence="2">
    <location>
        <begin position="297"/>
        <end position="384"/>
    </location>
</feature>
<accession>A0ABW2TID8</accession>
<dbReference type="InterPro" id="IPR053137">
    <property type="entry name" value="NLR-like"/>
</dbReference>
<protein>
    <submittedName>
        <fullName evidence="3">NB-ARC domain-containing protein</fullName>
    </submittedName>
</protein>
<dbReference type="Proteomes" id="UP001596512">
    <property type="component" value="Unassembled WGS sequence"/>
</dbReference>
<dbReference type="Pfam" id="PF13374">
    <property type="entry name" value="TPR_10"/>
    <property type="match status" value="1"/>
</dbReference>
<evidence type="ECO:0000259" key="2">
    <source>
        <dbReference type="Pfam" id="PF25000"/>
    </source>
</evidence>
<dbReference type="InterPro" id="IPR056681">
    <property type="entry name" value="DUF7779"/>
</dbReference>
<proteinExistence type="predicted"/>
<dbReference type="PANTHER" id="PTHR46082">
    <property type="entry name" value="ATP/GTP-BINDING PROTEIN-RELATED"/>
    <property type="match status" value="1"/>
</dbReference>
<dbReference type="Pfam" id="PF00931">
    <property type="entry name" value="NB-ARC"/>
    <property type="match status" value="1"/>
</dbReference>
<evidence type="ECO:0000259" key="1">
    <source>
        <dbReference type="Pfam" id="PF00931"/>
    </source>
</evidence>
<reference evidence="4" key="1">
    <citation type="journal article" date="2019" name="Int. J. Syst. Evol. Microbiol.">
        <title>The Global Catalogue of Microorganisms (GCM) 10K type strain sequencing project: providing services to taxonomists for standard genome sequencing and annotation.</title>
        <authorList>
            <consortium name="The Broad Institute Genomics Platform"/>
            <consortium name="The Broad Institute Genome Sequencing Center for Infectious Disease"/>
            <person name="Wu L."/>
            <person name="Ma J."/>
        </authorList>
    </citation>
    <scope>NUCLEOTIDE SEQUENCE [LARGE SCALE GENOMIC DNA]</scope>
    <source>
        <strain evidence="4">JCM 17695</strain>
    </source>
</reference>
<evidence type="ECO:0000313" key="3">
    <source>
        <dbReference type="EMBL" id="MFC7612613.1"/>
    </source>
</evidence>
<dbReference type="SUPFAM" id="SSF48452">
    <property type="entry name" value="TPR-like"/>
    <property type="match status" value="2"/>
</dbReference>
<keyword evidence="4" id="KW-1185">Reference proteome</keyword>
<dbReference type="Gene3D" id="3.40.50.300">
    <property type="entry name" value="P-loop containing nucleotide triphosphate hydrolases"/>
    <property type="match status" value="1"/>
</dbReference>
<gene>
    <name evidence="3" type="ORF">ACFQV2_02040</name>
</gene>
<dbReference type="Gene3D" id="1.25.40.10">
    <property type="entry name" value="Tetratricopeptide repeat domain"/>
    <property type="match status" value="2"/>
</dbReference>
<evidence type="ECO:0000313" key="4">
    <source>
        <dbReference type="Proteomes" id="UP001596512"/>
    </source>
</evidence>
<sequence length="701" mass="75588">MRDPTDNSVTARSVEAAVLAQTINSVSFGGGGSTRVELPHRFGSVPVRAAGYQVRELSARLPVSAREGVWGEGVTTLVLTGLGGVGKTQLAAELAERVWLGRAVDVLAWVPAQSREQVVAEYARVAAALTGVEDADPDAGARRLLDWLASTDRPWLVVLDDVRAPGELANLWPASGRVVATTRWRGAALDAEGRRVVDVEEFSAAESAAFLAQRLAERPERLEAADELAAELGHLPLALSQAAEYVMDMGLTCAQYLERWRDRRGPLPEVLPEQDDPGATVATTWSMSMERANELKPSGLARRLLALMSFLDPNGIPGDVLVSEPAREYLRGGKDEKAIDPDTVKDCLARLHRLSLVTRVQENDTVRVHTLVQLVTRDQLSRDEAATTAWAAAGALLAVWPDVGWDTALNRLVRANATTLVALSGNALWEPIHPVLLRVGSSLGEAGKVSAAVAYLSRLHATAATQLGVDHYYTLVIQNNLALWQGRVSDVAEVVEALTQLLDEQHESLGPDHPHPLITRNNLAYWRGRAGGPGEAVAALTALVDDQVRLLGKRSPYTLATRGHLALWQGRASGPDHAVTALTALLDDQMRYLLPGHPHILTTRGNLAYWRGQAGDAAGAVTALVALLADQAQVLHSEHPHLFTTRNQLAHWRGQAGDVAGAVADFSALLEDRVRILGPDHPHTVGTRDNLALWRGRLSEA</sequence>
<dbReference type="SUPFAM" id="SSF52540">
    <property type="entry name" value="P-loop containing nucleoside triphosphate hydrolases"/>
    <property type="match status" value="1"/>
</dbReference>
<dbReference type="EMBL" id="JBHTEY010000004">
    <property type="protein sequence ID" value="MFC7612613.1"/>
    <property type="molecule type" value="Genomic_DNA"/>
</dbReference>
<organism evidence="3 4">
    <name type="scientific">Actinokineospora soli</name>
    <dbReference type="NCBI Taxonomy" id="1048753"/>
    <lineage>
        <taxon>Bacteria</taxon>
        <taxon>Bacillati</taxon>
        <taxon>Actinomycetota</taxon>
        <taxon>Actinomycetes</taxon>
        <taxon>Pseudonocardiales</taxon>
        <taxon>Pseudonocardiaceae</taxon>
        <taxon>Actinokineospora</taxon>
    </lineage>
</organism>
<comment type="caution">
    <text evidence="3">The sequence shown here is derived from an EMBL/GenBank/DDBJ whole genome shotgun (WGS) entry which is preliminary data.</text>
</comment>
<feature type="domain" description="NB-ARC" evidence="1">
    <location>
        <begin position="74"/>
        <end position="211"/>
    </location>
</feature>
<dbReference type="InterPro" id="IPR002182">
    <property type="entry name" value="NB-ARC"/>
</dbReference>
<name>A0ABW2TID8_9PSEU</name>